<name>A0A484HIA7_9BACT</name>
<dbReference type="Gene3D" id="3.40.50.150">
    <property type="entry name" value="Vaccinia Virus protein VP39"/>
    <property type="match status" value="1"/>
</dbReference>
<dbReference type="AlphaFoldDB" id="A0A484HIA7"/>
<gene>
    <name evidence="2" type="ORF">EPICR_40066</name>
</gene>
<dbReference type="InterPro" id="IPR029063">
    <property type="entry name" value="SAM-dependent_MTases_sf"/>
</dbReference>
<sequence length="285" mass="32111">MSVKRAAFRIGVKAVQSIASLLGESRKNLIMSELVEELTPIVHSATPFGEIKFFCPGRIPHWRAETLLTKEPETIEWIDGFEPNSVFWDVGANVGVYSLYAAQRHRLQVMAFEPSAANYYILSKNIEINEMDSLISGFCIAFSDTSELGFLNMSNTTPGGALSCFGKAQETYHICGKTFDVPFKQAMTGFTIDEFIDKFSPPFPNYLKIDVDSIEDKIIAGAANTIKDHQLKSVLIELDTKEEEYCERVITSLEEAGLKLTLDRHDRTYDYGDFASIYNHIFVRE</sequence>
<evidence type="ECO:0000259" key="1">
    <source>
        <dbReference type="Pfam" id="PF05050"/>
    </source>
</evidence>
<reference evidence="2" key="1">
    <citation type="submission" date="2019-01" db="EMBL/GenBank/DDBJ databases">
        <authorList>
            <consortium name="Genoscope - CEA"/>
            <person name="William W."/>
        </authorList>
    </citation>
    <scope>NUCLEOTIDE SEQUENCE</scope>
    <source>
        <strain evidence="2">CR-1</strain>
    </source>
</reference>
<accession>A0A484HIA7</accession>
<dbReference type="PANTHER" id="PTHR34203">
    <property type="entry name" value="METHYLTRANSFERASE, FKBM FAMILY PROTEIN"/>
    <property type="match status" value="1"/>
</dbReference>
<dbReference type="GO" id="GO:0032259">
    <property type="term" value="P:methylation"/>
    <property type="evidence" value="ECO:0007669"/>
    <property type="project" value="UniProtKB-KW"/>
</dbReference>
<dbReference type="NCBIfam" id="TIGR01444">
    <property type="entry name" value="fkbM_fam"/>
    <property type="match status" value="1"/>
</dbReference>
<proteinExistence type="predicted"/>
<keyword evidence="2" id="KW-0489">Methyltransferase</keyword>
<dbReference type="InterPro" id="IPR052514">
    <property type="entry name" value="SAM-dependent_MTase"/>
</dbReference>
<keyword evidence="2" id="KW-0808">Transferase</keyword>
<feature type="domain" description="Methyltransferase FkbM" evidence="1">
    <location>
        <begin position="89"/>
        <end position="257"/>
    </location>
</feature>
<dbReference type="PANTHER" id="PTHR34203:SF15">
    <property type="entry name" value="SLL1173 PROTEIN"/>
    <property type="match status" value="1"/>
</dbReference>
<organism evidence="2">
    <name type="scientific">uncultured Desulfobacteraceae bacterium</name>
    <dbReference type="NCBI Taxonomy" id="218296"/>
    <lineage>
        <taxon>Bacteria</taxon>
        <taxon>Pseudomonadati</taxon>
        <taxon>Thermodesulfobacteriota</taxon>
        <taxon>Desulfobacteria</taxon>
        <taxon>Desulfobacterales</taxon>
        <taxon>Desulfobacteraceae</taxon>
        <taxon>environmental samples</taxon>
    </lineage>
</organism>
<evidence type="ECO:0000313" key="2">
    <source>
        <dbReference type="EMBL" id="VEN74487.1"/>
    </source>
</evidence>
<dbReference type="GO" id="GO:0008168">
    <property type="term" value="F:methyltransferase activity"/>
    <property type="evidence" value="ECO:0007669"/>
    <property type="project" value="UniProtKB-KW"/>
</dbReference>
<dbReference type="EMBL" id="CAACVI010000034">
    <property type="protein sequence ID" value="VEN74487.1"/>
    <property type="molecule type" value="Genomic_DNA"/>
</dbReference>
<protein>
    <submittedName>
        <fullName evidence="2">Methyltransferase FkbM domain protein</fullName>
    </submittedName>
</protein>
<dbReference type="InterPro" id="IPR006342">
    <property type="entry name" value="FkbM_mtfrase"/>
</dbReference>
<dbReference type="Pfam" id="PF05050">
    <property type="entry name" value="Methyltransf_21"/>
    <property type="match status" value="1"/>
</dbReference>
<dbReference type="SUPFAM" id="SSF53335">
    <property type="entry name" value="S-adenosyl-L-methionine-dependent methyltransferases"/>
    <property type="match status" value="1"/>
</dbReference>